<protein>
    <submittedName>
        <fullName evidence="1">Uncharacterized protein</fullName>
    </submittedName>
</protein>
<dbReference type="AlphaFoldDB" id="A0A822Y3F6"/>
<comment type="caution">
    <text evidence="1">The sequence shown here is derived from an EMBL/GenBank/DDBJ whole genome shotgun (WGS) entry which is preliminary data.</text>
</comment>
<sequence>MEANAGMVAGSHKRNEFVMIRKEGEAGVCFFSRPIFSLNSRSPFPRFFPLCFSFST</sequence>
<keyword evidence="2" id="KW-1185">Reference proteome</keyword>
<dbReference type="EMBL" id="DUZY01000002">
    <property type="protein sequence ID" value="DAD27120.1"/>
    <property type="molecule type" value="Genomic_DNA"/>
</dbReference>
<gene>
    <name evidence="1" type="ORF">HUJ06_028588</name>
</gene>
<evidence type="ECO:0000313" key="1">
    <source>
        <dbReference type="EMBL" id="DAD27120.1"/>
    </source>
</evidence>
<organism evidence="1 2">
    <name type="scientific">Nelumbo nucifera</name>
    <name type="common">Sacred lotus</name>
    <dbReference type="NCBI Taxonomy" id="4432"/>
    <lineage>
        <taxon>Eukaryota</taxon>
        <taxon>Viridiplantae</taxon>
        <taxon>Streptophyta</taxon>
        <taxon>Embryophyta</taxon>
        <taxon>Tracheophyta</taxon>
        <taxon>Spermatophyta</taxon>
        <taxon>Magnoliopsida</taxon>
        <taxon>Proteales</taxon>
        <taxon>Nelumbonaceae</taxon>
        <taxon>Nelumbo</taxon>
    </lineage>
</organism>
<reference evidence="1 2" key="1">
    <citation type="journal article" date="2020" name="Mol. Biol. Evol.">
        <title>Distinct Expression and Methylation Patterns for Genes with Different Fates following a Single Whole-Genome Duplication in Flowering Plants.</title>
        <authorList>
            <person name="Shi T."/>
            <person name="Rahmani R.S."/>
            <person name="Gugger P.F."/>
            <person name="Wang M."/>
            <person name="Li H."/>
            <person name="Zhang Y."/>
            <person name="Li Z."/>
            <person name="Wang Q."/>
            <person name="Van de Peer Y."/>
            <person name="Marchal K."/>
            <person name="Chen J."/>
        </authorList>
    </citation>
    <scope>NUCLEOTIDE SEQUENCE [LARGE SCALE GENOMIC DNA]</scope>
    <source>
        <tissue evidence="1">Leaf</tissue>
    </source>
</reference>
<accession>A0A822Y3F6</accession>
<proteinExistence type="predicted"/>
<dbReference type="Proteomes" id="UP000607653">
    <property type="component" value="Unassembled WGS sequence"/>
</dbReference>
<name>A0A822Y3F6_NELNU</name>
<evidence type="ECO:0000313" key="2">
    <source>
        <dbReference type="Proteomes" id="UP000607653"/>
    </source>
</evidence>